<evidence type="ECO:0000313" key="4">
    <source>
        <dbReference type="EMBL" id="CAB5078057.1"/>
    </source>
</evidence>
<dbReference type="InterPro" id="IPR020846">
    <property type="entry name" value="MFS_dom"/>
</dbReference>
<keyword evidence="1" id="KW-0472">Membrane</keyword>
<dbReference type="EMBL" id="CAFBAA010000037">
    <property type="protein sequence ID" value="CAB4844866.1"/>
    <property type="molecule type" value="Genomic_DNA"/>
</dbReference>
<gene>
    <name evidence="3" type="ORF">UFOPK3266_01261</name>
    <name evidence="4" type="ORF">UFOPK4367_01471</name>
</gene>
<accession>A0A6J7BH34</accession>
<dbReference type="SUPFAM" id="SSF103473">
    <property type="entry name" value="MFS general substrate transporter"/>
    <property type="match status" value="1"/>
</dbReference>
<keyword evidence="1" id="KW-1133">Transmembrane helix</keyword>
<dbReference type="PANTHER" id="PTHR23534">
    <property type="entry name" value="MFS PERMEASE"/>
    <property type="match status" value="1"/>
</dbReference>
<feature type="transmembrane region" description="Helical" evidence="1">
    <location>
        <begin position="78"/>
        <end position="96"/>
    </location>
</feature>
<dbReference type="Gene3D" id="1.20.1250.20">
    <property type="entry name" value="MFS general substrate transporter like domains"/>
    <property type="match status" value="2"/>
</dbReference>
<feature type="transmembrane region" description="Helical" evidence="1">
    <location>
        <begin position="230"/>
        <end position="251"/>
    </location>
</feature>
<feature type="transmembrane region" description="Helical" evidence="1">
    <location>
        <begin position="295"/>
        <end position="316"/>
    </location>
</feature>
<evidence type="ECO:0000259" key="2">
    <source>
        <dbReference type="PROSITE" id="PS50850"/>
    </source>
</evidence>
<feature type="domain" description="Major facilitator superfamily (MFS) profile" evidence="2">
    <location>
        <begin position="13"/>
        <end position="407"/>
    </location>
</feature>
<organism evidence="3">
    <name type="scientific">freshwater metagenome</name>
    <dbReference type="NCBI Taxonomy" id="449393"/>
    <lineage>
        <taxon>unclassified sequences</taxon>
        <taxon>metagenomes</taxon>
        <taxon>ecological metagenomes</taxon>
    </lineage>
</organism>
<dbReference type="PROSITE" id="PS50850">
    <property type="entry name" value="MFS"/>
    <property type="match status" value="1"/>
</dbReference>
<dbReference type="InterPro" id="IPR011701">
    <property type="entry name" value="MFS"/>
</dbReference>
<dbReference type="Pfam" id="PF07690">
    <property type="entry name" value="MFS_1"/>
    <property type="match status" value="1"/>
</dbReference>
<sequence length="407" mass="41543">MSDSSVAIVRRRTIQTLSTAQVFSGIGVAGAVPAGALLVLEVSGSESLSGLAQTFSVLGAALMAIPLASLTARGGRRLALSTGYVVGAMGAASAVVGGSFRILPLLLLGTMMVGAASAAGYQTRFAAVDLSSDEHRARDLSMVVWAGTVGAVAGPNLLDFSGSIATSLGMRELVGPYLFAGAMLLVGAVIIWSRLRPDPYLYSRREANDPVKRERGTTKRAFATIRASRPATIALSAIVVGHIAMVSIMVMTPVHMRHVDVSLKVIGLVISVHILGMYALSPVMGWLSDRYGRYAVIRLGVVLLLLSALVAGTAAADDAISLGIGLFLLGLGWSATIVAGSTLLAESLAPGDRPAAQGASDLMMNGAGALGGVVAGIIIAVASYGVLCAVAAIPILLLGVATVRRAK</sequence>
<proteinExistence type="predicted"/>
<feature type="transmembrane region" description="Helical" evidence="1">
    <location>
        <begin position="102"/>
        <end position="121"/>
    </location>
</feature>
<dbReference type="EMBL" id="CAFBRC010000139">
    <property type="protein sequence ID" value="CAB5078057.1"/>
    <property type="molecule type" value="Genomic_DNA"/>
</dbReference>
<dbReference type="PANTHER" id="PTHR23534:SF1">
    <property type="entry name" value="MAJOR FACILITATOR SUPERFAMILY PROTEIN"/>
    <property type="match status" value="1"/>
</dbReference>
<feature type="transmembrane region" description="Helical" evidence="1">
    <location>
        <begin position="322"/>
        <end position="345"/>
    </location>
</feature>
<evidence type="ECO:0000256" key="1">
    <source>
        <dbReference type="SAM" id="Phobius"/>
    </source>
</evidence>
<keyword evidence="1" id="KW-0812">Transmembrane</keyword>
<dbReference type="InterPro" id="IPR036259">
    <property type="entry name" value="MFS_trans_sf"/>
</dbReference>
<feature type="transmembrane region" description="Helical" evidence="1">
    <location>
        <begin position="263"/>
        <end position="283"/>
    </location>
</feature>
<feature type="transmembrane region" description="Helical" evidence="1">
    <location>
        <begin position="177"/>
        <end position="195"/>
    </location>
</feature>
<feature type="transmembrane region" description="Helical" evidence="1">
    <location>
        <begin position="52"/>
        <end position="71"/>
    </location>
</feature>
<name>A0A6J7BH34_9ZZZZ</name>
<reference evidence="3" key="1">
    <citation type="submission" date="2020-05" db="EMBL/GenBank/DDBJ databases">
        <authorList>
            <person name="Chiriac C."/>
            <person name="Salcher M."/>
            <person name="Ghai R."/>
            <person name="Kavagutti S V."/>
        </authorList>
    </citation>
    <scope>NUCLEOTIDE SEQUENCE</scope>
</reference>
<evidence type="ECO:0000313" key="3">
    <source>
        <dbReference type="EMBL" id="CAB4844866.1"/>
    </source>
</evidence>
<dbReference type="GO" id="GO:0022857">
    <property type="term" value="F:transmembrane transporter activity"/>
    <property type="evidence" value="ECO:0007669"/>
    <property type="project" value="InterPro"/>
</dbReference>
<feature type="transmembrane region" description="Helical" evidence="1">
    <location>
        <begin position="142"/>
        <end position="165"/>
    </location>
</feature>
<dbReference type="AlphaFoldDB" id="A0A6J7BH34"/>
<feature type="transmembrane region" description="Helical" evidence="1">
    <location>
        <begin position="366"/>
        <end position="397"/>
    </location>
</feature>
<protein>
    <submittedName>
        <fullName evidence="3">Unannotated protein</fullName>
    </submittedName>
</protein>
<feature type="transmembrane region" description="Helical" evidence="1">
    <location>
        <begin position="20"/>
        <end position="40"/>
    </location>
</feature>